<reference evidence="7 8" key="1">
    <citation type="submission" date="2020-04" db="EMBL/GenBank/DDBJ databases">
        <title>Plant Genome Project.</title>
        <authorList>
            <person name="Zhang R.-G."/>
        </authorList>
    </citation>
    <scope>NUCLEOTIDE SEQUENCE [LARGE SCALE GENOMIC DNA]</scope>
    <source>
        <strain evidence="7">YNK0</strain>
        <tissue evidence="7">Leaf</tissue>
    </source>
</reference>
<evidence type="ECO:0000256" key="5">
    <source>
        <dbReference type="ARBA" id="ARBA00022840"/>
    </source>
</evidence>
<organism evidence="7 8">
    <name type="scientific">Tetracentron sinense</name>
    <name type="common">Spur-leaf</name>
    <dbReference type="NCBI Taxonomy" id="13715"/>
    <lineage>
        <taxon>Eukaryota</taxon>
        <taxon>Viridiplantae</taxon>
        <taxon>Streptophyta</taxon>
        <taxon>Embryophyta</taxon>
        <taxon>Tracheophyta</taxon>
        <taxon>Spermatophyta</taxon>
        <taxon>Magnoliopsida</taxon>
        <taxon>Trochodendrales</taxon>
        <taxon>Trochodendraceae</taxon>
        <taxon>Tetracentron</taxon>
    </lineage>
</organism>
<dbReference type="GO" id="GO:0005524">
    <property type="term" value="F:ATP binding"/>
    <property type="evidence" value="ECO:0007669"/>
    <property type="project" value="UniProtKB-KW"/>
</dbReference>
<dbReference type="InterPro" id="IPR001245">
    <property type="entry name" value="Ser-Thr/Tyr_kinase_cat_dom"/>
</dbReference>
<keyword evidence="5" id="KW-0067">ATP-binding</keyword>
<gene>
    <name evidence="7" type="ORF">HHK36_005557</name>
</gene>
<dbReference type="Pfam" id="PF07714">
    <property type="entry name" value="PK_Tyr_Ser-Thr"/>
    <property type="match status" value="1"/>
</dbReference>
<keyword evidence="3" id="KW-0547">Nucleotide-binding</keyword>
<evidence type="ECO:0000256" key="4">
    <source>
        <dbReference type="ARBA" id="ARBA00022777"/>
    </source>
</evidence>
<keyword evidence="4" id="KW-0418">Kinase</keyword>
<evidence type="ECO:0000256" key="1">
    <source>
        <dbReference type="ARBA" id="ARBA00022527"/>
    </source>
</evidence>
<name>A0A834ZLM9_TETSI</name>
<evidence type="ECO:0000259" key="6">
    <source>
        <dbReference type="Pfam" id="PF07714"/>
    </source>
</evidence>
<dbReference type="Proteomes" id="UP000655225">
    <property type="component" value="Unassembled WGS sequence"/>
</dbReference>
<dbReference type="AlphaFoldDB" id="A0A834ZLM9"/>
<sequence length="520" mass="56918">MHPSHHLKYFPWLMVCSGYMSPEYAMDGLFSVKSDVFSFSVLMLEIISGKKNKGFYCSNNQLNLLGHVSIKTEKGNDMDILQQDVATLRGRQTKGRGGSKGHPFIRAPPKGELTGLALRLDPLRSRQAVRPVPRSRSNQTSSLVAFFKTALPEVISSVHPFHLIQLRSSSPENRTTISTVSSKPRRFRSPIVFSGEPASPVSIRSIEIRLRPSSPLILSGDHPLRRAPSLSISHPSPFSRYPRFSEEVISSVHPFHLIQLRSSSPENRTTISTVSSKPRRFRSPIVFSGEPASPVSIRSIEIRLRPSSPLILSGDHPLRRAPSLSISHPSPFSRYPRFSALPMGVPTGSNLGLNPIYSKQAMRPVPRSRSNQTSSLVAFFKAALPMGVPTYPTLELNLSGNKQAIRPISMFCSNQNVNLGSLIKAALPMGVPTGQDEAALQASSSTNPLYGASEALFSEEEFSRVVSVGESTSGSSHGSNKVVSVMMAELGDGTSPPPDQEEALLTLRHQVERKDAKWLS</sequence>
<proteinExistence type="predicted"/>
<dbReference type="InterPro" id="IPR011009">
    <property type="entry name" value="Kinase-like_dom_sf"/>
</dbReference>
<evidence type="ECO:0000256" key="3">
    <source>
        <dbReference type="ARBA" id="ARBA00022741"/>
    </source>
</evidence>
<dbReference type="Gene3D" id="1.10.510.10">
    <property type="entry name" value="Transferase(Phosphotransferase) domain 1"/>
    <property type="match status" value="1"/>
</dbReference>
<evidence type="ECO:0000313" key="8">
    <source>
        <dbReference type="Proteomes" id="UP000655225"/>
    </source>
</evidence>
<accession>A0A834ZLM9</accession>
<comment type="caution">
    <text evidence="7">The sequence shown here is derived from an EMBL/GenBank/DDBJ whole genome shotgun (WGS) entry which is preliminary data.</text>
</comment>
<keyword evidence="2" id="KW-0808">Transferase</keyword>
<evidence type="ECO:0000256" key="2">
    <source>
        <dbReference type="ARBA" id="ARBA00022679"/>
    </source>
</evidence>
<dbReference type="SUPFAM" id="SSF56112">
    <property type="entry name" value="Protein kinase-like (PK-like)"/>
    <property type="match status" value="1"/>
</dbReference>
<protein>
    <recommendedName>
        <fullName evidence="6">Serine-threonine/tyrosine-protein kinase catalytic domain-containing protein</fullName>
    </recommendedName>
</protein>
<dbReference type="GO" id="GO:0004674">
    <property type="term" value="F:protein serine/threonine kinase activity"/>
    <property type="evidence" value="ECO:0007669"/>
    <property type="project" value="UniProtKB-KW"/>
</dbReference>
<dbReference type="GO" id="GO:0005886">
    <property type="term" value="C:plasma membrane"/>
    <property type="evidence" value="ECO:0007669"/>
    <property type="project" value="TreeGrafter"/>
</dbReference>
<dbReference type="PANTHER" id="PTHR27002:SF851">
    <property type="entry name" value="G-TYPE LECTIN S-RECEPTOR-LIKE SERINE_THREONINE-PROTEIN KINASE SD1-1"/>
    <property type="match status" value="1"/>
</dbReference>
<evidence type="ECO:0000313" key="7">
    <source>
        <dbReference type="EMBL" id="KAF8409481.1"/>
    </source>
</evidence>
<keyword evidence="8" id="KW-1185">Reference proteome</keyword>
<feature type="domain" description="Serine-threonine/tyrosine-protein kinase catalytic" evidence="6">
    <location>
        <begin position="18"/>
        <end position="51"/>
    </location>
</feature>
<keyword evidence="1" id="KW-0723">Serine/threonine-protein kinase</keyword>
<dbReference type="EMBL" id="JABCRI010000003">
    <property type="protein sequence ID" value="KAF8409481.1"/>
    <property type="molecule type" value="Genomic_DNA"/>
</dbReference>
<dbReference type="PANTHER" id="PTHR27002">
    <property type="entry name" value="RECEPTOR-LIKE SERINE/THREONINE-PROTEIN KINASE SD1-8"/>
    <property type="match status" value="1"/>
</dbReference>